<dbReference type="InterPro" id="IPR048366">
    <property type="entry name" value="TNP-like_GBD"/>
</dbReference>
<dbReference type="Pfam" id="PF21787">
    <property type="entry name" value="TNP-like_RNaseH_N"/>
    <property type="match status" value="1"/>
</dbReference>
<dbReference type="AlphaFoldDB" id="A0AAV4AIA5"/>
<evidence type="ECO:0000313" key="4">
    <source>
        <dbReference type="Proteomes" id="UP000735302"/>
    </source>
</evidence>
<name>A0AAV4AIA5_9GAST</name>
<dbReference type="Pfam" id="PF21788">
    <property type="entry name" value="TNP-like_GBD"/>
    <property type="match status" value="1"/>
</dbReference>
<comment type="caution">
    <text evidence="3">The sequence shown here is derived from an EMBL/GenBank/DDBJ whole genome shotgun (WGS) entry which is preliminary data.</text>
</comment>
<reference evidence="3 4" key="1">
    <citation type="journal article" date="2021" name="Elife">
        <title>Chloroplast acquisition without the gene transfer in kleptoplastic sea slugs, Plakobranchus ocellatus.</title>
        <authorList>
            <person name="Maeda T."/>
            <person name="Takahashi S."/>
            <person name="Yoshida T."/>
            <person name="Shimamura S."/>
            <person name="Takaki Y."/>
            <person name="Nagai Y."/>
            <person name="Toyoda A."/>
            <person name="Suzuki Y."/>
            <person name="Arimoto A."/>
            <person name="Ishii H."/>
            <person name="Satoh N."/>
            <person name="Nishiyama T."/>
            <person name="Hasebe M."/>
            <person name="Maruyama T."/>
            <person name="Minagawa J."/>
            <person name="Obokata J."/>
            <person name="Shigenobu S."/>
        </authorList>
    </citation>
    <scope>NUCLEOTIDE SEQUENCE [LARGE SCALE GENOMIC DNA]</scope>
</reference>
<dbReference type="EMBL" id="BLXT01003776">
    <property type="protein sequence ID" value="GFO06525.1"/>
    <property type="molecule type" value="Genomic_DNA"/>
</dbReference>
<sequence length="334" mass="37478">MRGINIYPGLNQGLLKALGQKINSLPSGSEVCSLVFDEISLKEGVTYNVERDEIEGLEDFGVLGKPKLLANHANVFMVRGLKVNWKQPVGYVLSSGPIDSIVLKQLLFDCLDKLHEIGLNVKCVIADQGSNNQKLFSKLLHIDKDRPYFMYNSRKYFVLYDPPHLIKNIRNNLQSSGFTVDGNNILWQNIVDFYELDIQSNLRLAPKLTKNHIYLPPFSKLRVKYATQVLYHSVAAGLSFVGTLKNDPNLIATANFIDRFDKLFNVFNSGTCHFKQPMAHAFSNNSGHVSFLNETMEWGEGTGESEPAVRSAGFFLRGFSSYHKRPGVTEGLKA</sequence>
<organism evidence="3 4">
    <name type="scientific">Plakobranchus ocellatus</name>
    <dbReference type="NCBI Taxonomy" id="259542"/>
    <lineage>
        <taxon>Eukaryota</taxon>
        <taxon>Metazoa</taxon>
        <taxon>Spiralia</taxon>
        <taxon>Lophotrochozoa</taxon>
        <taxon>Mollusca</taxon>
        <taxon>Gastropoda</taxon>
        <taxon>Heterobranchia</taxon>
        <taxon>Euthyneura</taxon>
        <taxon>Panpulmonata</taxon>
        <taxon>Sacoglossa</taxon>
        <taxon>Placobranchoidea</taxon>
        <taxon>Plakobranchidae</taxon>
        <taxon>Plakobranchus</taxon>
    </lineage>
</organism>
<evidence type="ECO:0000259" key="1">
    <source>
        <dbReference type="Pfam" id="PF21787"/>
    </source>
</evidence>
<protein>
    <submittedName>
        <fullName evidence="3">Transposable element p transposase</fullName>
    </submittedName>
</protein>
<evidence type="ECO:0000313" key="3">
    <source>
        <dbReference type="EMBL" id="GFO06525.1"/>
    </source>
</evidence>
<dbReference type="InterPro" id="IPR048365">
    <property type="entry name" value="TNP-like_RNaseH_N"/>
</dbReference>
<accession>A0AAV4AIA5</accession>
<evidence type="ECO:0000259" key="2">
    <source>
        <dbReference type="Pfam" id="PF21788"/>
    </source>
</evidence>
<feature type="domain" description="Transposable element P transposase-like RNase H" evidence="1">
    <location>
        <begin position="8"/>
        <end position="139"/>
    </location>
</feature>
<gene>
    <name evidence="3" type="ORF">PoB_003303000</name>
</gene>
<keyword evidence="4" id="KW-1185">Reference proteome</keyword>
<proteinExistence type="predicted"/>
<dbReference type="Proteomes" id="UP000735302">
    <property type="component" value="Unassembled WGS sequence"/>
</dbReference>
<feature type="domain" description="Transposable element P transposase-like GTP-binding insertion" evidence="2">
    <location>
        <begin position="164"/>
        <end position="275"/>
    </location>
</feature>